<keyword evidence="1" id="KW-0430">Lectin</keyword>
<protein>
    <submittedName>
        <fullName evidence="4">Galectin domain-containing protein</fullName>
    </submittedName>
</protein>
<dbReference type="PROSITE" id="PS51304">
    <property type="entry name" value="GALECTIN"/>
    <property type="match status" value="1"/>
</dbReference>
<dbReference type="WBParaSite" id="GPLIN_000556600">
    <property type="protein sequence ID" value="GPLIN_000556600"/>
    <property type="gene ID" value="GPLIN_000556600"/>
</dbReference>
<proteinExistence type="predicted"/>
<dbReference type="InterPro" id="IPR001079">
    <property type="entry name" value="Galectin_CRD"/>
</dbReference>
<dbReference type="GO" id="GO:0030246">
    <property type="term" value="F:carbohydrate binding"/>
    <property type="evidence" value="ECO:0007669"/>
    <property type="project" value="UniProtKB-KW"/>
</dbReference>
<reference evidence="3" key="1">
    <citation type="submission" date="2013-12" db="EMBL/GenBank/DDBJ databases">
        <authorList>
            <person name="Aslett M."/>
        </authorList>
    </citation>
    <scope>NUCLEOTIDE SEQUENCE [LARGE SCALE GENOMIC DNA]</scope>
    <source>
        <strain evidence="3">Lindley</strain>
    </source>
</reference>
<sequence>MTSFGDRVDNRLNVNGQRFNMTIKCAEEHFVINLDEVDFAELKCPYPTIKNNVTMPPWSVDHMQIRGDLFVHTLEITHPAESTPKFMMEVNHNDSGLRPGEVINVKINKTLDEERDFNVTVNLFYEALQQHELVGKTVMSMTFSKKNKTGTLHFDSYDKGPKVNQTCCNNKLNLALASHELDFEIFVTYTTGFAVWLNDVYMDKYMDGLPAWAVHYITIETTNVELRSAPNITCIPKERCIRPSNRTDIYVQDGKFVKDGSI</sequence>
<evidence type="ECO:0000313" key="4">
    <source>
        <dbReference type="WBParaSite" id="GPLIN_000556600"/>
    </source>
</evidence>
<keyword evidence="3" id="KW-1185">Reference proteome</keyword>
<organism evidence="3 4">
    <name type="scientific">Globodera pallida</name>
    <name type="common">Potato cyst nematode worm</name>
    <name type="synonym">Heterodera pallida</name>
    <dbReference type="NCBI Taxonomy" id="36090"/>
    <lineage>
        <taxon>Eukaryota</taxon>
        <taxon>Metazoa</taxon>
        <taxon>Ecdysozoa</taxon>
        <taxon>Nematoda</taxon>
        <taxon>Chromadorea</taxon>
        <taxon>Rhabditida</taxon>
        <taxon>Tylenchina</taxon>
        <taxon>Tylenchomorpha</taxon>
        <taxon>Tylenchoidea</taxon>
        <taxon>Heteroderidae</taxon>
        <taxon>Heteroderinae</taxon>
        <taxon>Globodera</taxon>
    </lineage>
</organism>
<evidence type="ECO:0000256" key="1">
    <source>
        <dbReference type="ARBA" id="ARBA00022734"/>
    </source>
</evidence>
<dbReference type="AlphaFoldDB" id="A0A183BY76"/>
<name>A0A183BY76_GLOPA</name>
<reference evidence="4" key="3">
    <citation type="submission" date="2016-06" db="UniProtKB">
        <authorList>
            <consortium name="WormBaseParasite"/>
        </authorList>
    </citation>
    <scope>IDENTIFICATION</scope>
</reference>
<feature type="domain" description="Galectin" evidence="2">
    <location>
        <begin position="1"/>
        <end position="77"/>
    </location>
</feature>
<dbReference type="Proteomes" id="UP000050741">
    <property type="component" value="Unassembled WGS sequence"/>
</dbReference>
<evidence type="ECO:0000259" key="2">
    <source>
        <dbReference type="PROSITE" id="PS51304"/>
    </source>
</evidence>
<reference evidence="3" key="2">
    <citation type="submission" date="2014-05" db="EMBL/GenBank/DDBJ databases">
        <title>The genome and life-stage specific transcriptomes of Globodera pallida elucidate key aspects of plant parasitism by a cyst nematode.</title>
        <authorList>
            <person name="Cotton J.A."/>
            <person name="Lilley C.J."/>
            <person name="Jones L.M."/>
            <person name="Kikuchi T."/>
            <person name="Reid A.J."/>
            <person name="Thorpe P."/>
            <person name="Tsai I.J."/>
            <person name="Beasley H."/>
            <person name="Blok V."/>
            <person name="Cock P.J.A."/>
            <person name="Van den Akker S.E."/>
            <person name="Holroyd N."/>
            <person name="Hunt M."/>
            <person name="Mantelin S."/>
            <person name="Naghra H."/>
            <person name="Pain A."/>
            <person name="Palomares-Rius J.E."/>
            <person name="Zarowiecki M."/>
            <person name="Berriman M."/>
            <person name="Jones J.T."/>
            <person name="Urwin P.E."/>
        </authorList>
    </citation>
    <scope>NUCLEOTIDE SEQUENCE [LARGE SCALE GENOMIC DNA]</scope>
    <source>
        <strain evidence="3">Lindley</strain>
    </source>
</reference>
<evidence type="ECO:0000313" key="3">
    <source>
        <dbReference type="Proteomes" id="UP000050741"/>
    </source>
</evidence>
<accession>A0A183BY76</accession>
<dbReference type="Gene3D" id="2.60.120.200">
    <property type="match status" value="1"/>
</dbReference>